<evidence type="ECO:0000313" key="2">
    <source>
        <dbReference type="Proteomes" id="UP000237344"/>
    </source>
</evidence>
<proteinExistence type="predicted"/>
<name>A0A2S3W2A5_9PROT</name>
<comment type="caution">
    <text evidence="1">The sequence shown here is derived from an EMBL/GenBank/DDBJ whole genome shotgun (WGS) entry which is preliminary data.</text>
</comment>
<dbReference type="EMBL" id="POTC01000014">
    <property type="protein sequence ID" value="POF62938.1"/>
    <property type="molecule type" value="Genomic_DNA"/>
</dbReference>
<evidence type="ECO:0000313" key="1">
    <source>
        <dbReference type="EMBL" id="POF62938.1"/>
    </source>
</evidence>
<dbReference type="Proteomes" id="UP000237344">
    <property type="component" value="Unassembled WGS sequence"/>
</dbReference>
<reference evidence="1 2" key="1">
    <citation type="submission" date="2018-01" db="EMBL/GenBank/DDBJ databases">
        <title>Draft Genome Sequence of Komagataeibacter maltaceti LMG 1529, a Vinegar Producing Acetic Acid Bacterium Isolated from Malt Vinegar Brewery Acetifiers.</title>
        <authorList>
            <person name="Zhang Q."/>
            <person name="Hollensteiner J."/>
            <person name="Poehlein A."/>
            <person name="Daniel R."/>
        </authorList>
    </citation>
    <scope>NUCLEOTIDE SEQUENCE [LARGE SCALE GENOMIC DNA]</scope>
    <source>
        <strain evidence="1 2">LMG 1529</strain>
    </source>
</reference>
<organism evidence="1 2">
    <name type="scientific">Novacetimonas maltaceti</name>
    <dbReference type="NCBI Taxonomy" id="1203393"/>
    <lineage>
        <taxon>Bacteria</taxon>
        <taxon>Pseudomonadati</taxon>
        <taxon>Pseudomonadota</taxon>
        <taxon>Alphaproteobacteria</taxon>
        <taxon>Acetobacterales</taxon>
        <taxon>Acetobacteraceae</taxon>
        <taxon>Novacetimonas</taxon>
    </lineage>
</organism>
<keyword evidence="2" id="KW-1185">Reference proteome</keyword>
<protein>
    <submittedName>
        <fullName evidence="1">Uncharacterized protein</fullName>
    </submittedName>
</protein>
<accession>A0A2S3W2A5</accession>
<gene>
    <name evidence="1" type="ORF">KMAL_14380</name>
</gene>
<dbReference type="AlphaFoldDB" id="A0A2S3W2A5"/>
<sequence>MRVARRFMPVDVSDPMSGFFAIRRALFTATAPRLSGTGFKILLDIIMSVPMPLRVAQIPFIFRSRAAIAAVWNYAVSSTLIWKIR</sequence>